<dbReference type="Proteomes" id="UP000807306">
    <property type="component" value="Unassembled WGS sequence"/>
</dbReference>
<dbReference type="EMBL" id="MU157827">
    <property type="protein sequence ID" value="KAF9534093.1"/>
    <property type="molecule type" value="Genomic_DNA"/>
</dbReference>
<dbReference type="AlphaFoldDB" id="A0A9P6JVK8"/>
<proteinExistence type="predicted"/>
<protein>
    <submittedName>
        <fullName evidence="1">Uncharacterized protein</fullName>
    </submittedName>
</protein>
<accession>A0A9P6JVK8</accession>
<evidence type="ECO:0000313" key="1">
    <source>
        <dbReference type="EMBL" id="KAF9534093.1"/>
    </source>
</evidence>
<organism evidence="1 2">
    <name type="scientific">Crepidotus variabilis</name>
    <dbReference type="NCBI Taxonomy" id="179855"/>
    <lineage>
        <taxon>Eukaryota</taxon>
        <taxon>Fungi</taxon>
        <taxon>Dikarya</taxon>
        <taxon>Basidiomycota</taxon>
        <taxon>Agaricomycotina</taxon>
        <taxon>Agaricomycetes</taxon>
        <taxon>Agaricomycetidae</taxon>
        <taxon>Agaricales</taxon>
        <taxon>Agaricineae</taxon>
        <taxon>Crepidotaceae</taxon>
        <taxon>Crepidotus</taxon>
    </lineage>
</organism>
<gene>
    <name evidence="1" type="ORF">CPB83DRAFT_845084</name>
</gene>
<sequence>MSLSEEEIDTIEEYLIHKSDPDNLSMKSLSSESEEGSFEKEYSDAQRLHQAAVTIQGATRMLDDTLRQALMIIQGVNHVLDSVTNPNRKPKLLQAGHFRVVIDGVSVIFKEETFQTLTFHWGLAETIEPSKYADAMAGDLFITMVPPAAFWFEDGSWKKWDLDSPVHHPQESRFLLEISVMGPRWYSDDGEATDFEPDYKGYILNYSHYWKKKFSKLVIP</sequence>
<reference evidence="1" key="1">
    <citation type="submission" date="2020-11" db="EMBL/GenBank/DDBJ databases">
        <authorList>
            <consortium name="DOE Joint Genome Institute"/>
            <person name="Ahrendt S."/>
            <person name="Riley R."/>
            <person name="Andreopoulos W."/>
            <person name="Labutti K."/>
            <person name="Pangilinan J."/>
            <person name="Ruiz-Duenas F.J."/>
            <person name="Barrasa J.M."/>
            <person name="Sanchez-Garcia M."/>
            <person name="Camarero S."/>
            <person name="Miyauchi S."/>
            <person name="Serrano A."/>
            <person name="Linde D."/>
            <person name="Babiker R."/>
            <person name="Drula E."/>
            <person name="Ayuso-Fernandez I."/>
            <person name="Pacheco R."/>
            <person name="Padilla G."/>
            <person name="Ferreira P."/>
            <person name="Barriuso J."/>
            <person name="Kellner H."/>
            <person name="Castanera R."/>
            <person name="Alfaro M."/>
            <person name="Ramirez L."/>
            <person name="Pisabarro A.G."/>
            <person name="Kuo A."/>
            <person name="Tritt A."/>
            <person name="Lipzen A."/>
            <person name="He G."/>
            <person name="Yan M."/>
            <person name="Ng V."/>
            <person name="Cullen D."/>
            <person name="Martin F."/>
            <person name="Rosso M.-N."/>
            <person name="Henrissat B."/>
            <person name="Hibbett D."/>
            <person name="Martinez A.T."/>
            <person name="Grigoriev I.V."/>
        </authorList>
    </citation>
    <scope>NUCLEOTIDE SEQUENCE</scope>
    <source>
        <strain evidence="1">CBS 506.95</strain>
    </source>
</reference>
<comment type="caution">
    <text evidence="1">The sequence shown here is derived from an EMBL/GenBank/DDBJ whole genome shotgun (WGS) entry which is preliminary data.</text>
</comment>
<keyword evidence="2" id="KW-1185">Reference proteome</keyword>
<evidence type="ECO:0000313" key="2">
    <source>
        <dbReference type="Proteomes" id="UP000807306"/>
    </source>
</evidence>
<name>A0A9P6JVK8_9AGAR</name>